<evidence type="ECO:0000313" key="2">
    <source>
        <dbReference type="Proteomes" id="UP001266357"/>
    </source>
</evidence>
<protein>
    <submittedName>
        <fullName evidence="1">Uncharacterized protein</fullName>
    </submittedName>
</protein>
<accession>A0ABU3A3I2</accession>
<gene>
    <name evidence="1" type="ORF">RM573_08015</name>
</gene>
<name>A0ABU3A3I2_9GAMM</name>
<keyword evidence="2" id="KW-1185">Reference proteome</keyword>
<comment type="caution">
    <text evidence="1">The sequence shown here is derived from an EMBL/GenBank/DDBJ whole genome shotgun (WGS) entry which is preliminary data.</text>
</comment>
<dbReference type="RefSeq" id="WP_311579875.1">
    <property type="nucleotide sequence ID" value="NZ_JAVRIF010000003.1"/>
</dbReference>
<organism evidence="1 2">
    <name type="scientific">Thalassotalea castellviae</name>
    <dbReference type="NCBI Taxonomy" id="3075612"/>
    <lineage>
        <taxon>Bacteria</taxon>
        <taxon>Pseudomonadati</taxon>
        <taxon>Pseudomonadota</taxon>
        <taxon>Gammaproteobacteria</taxon>
        <taxon>Alteromonadales</taxon>
        <taxon>Colwelliaceae</taxon>
        <taxon>Thalassotalea</taxon>
    </lineage>
</organism>
<dbReference type="EMBL" id="JAVRIF010000003">
    <property type="protein sequence ID" value="MDT0603541.1"/>
    <property type="molecule type" value="Genomic_DNA"/>
</dbReference>
<reference evidence="1 2" key="1">
    <citation type="submission" date="2023-09" db="EMBL/GenBank/DDBJ databases">
        <authorList>
            <person name="Rey-Velasco X."/>
        </authorList>
    </citation>
    <scope>NUCLEOTIDE SEQUENCE [LARGE SCALE GENOMIC DNA]</scope>
    <source>
        <strain evidence="1 2">W431</strain>
    </source>
</reference>
<evidence type="ECO:0000313" key="1">
    <source>
        <dbReference type="EMBL" id="MDT0603541.1"/>
    </source>
</evidence>
<sequence>MKDLKIQFERIFLFCYQVSHLSLSQWNIEKLQMNTLGANRQQNTK</sequence>
<proteinExistence type="predicted"/>
<dbReference type="Proteomes" id="UP001266357">
    <property type="component" value="Unassembled WGS sequence"/>
</dbReference>